<reference evidence="1" key="1">
    <citation type="journal article" date="2008" name="BMC Genomics">
        <title>A conifer genomics resource of 200,000 spruce (Picea spp.) ESTs and 6,464 high-quality, sequence-finished full-length cDNAs for Sitka spruce (Picea sitchensis).</title>
        <authorList>
            <person name="Ralph S.G."/>
            <person name="Chun H.J."/>
            <person name="Kolosova N."/>
            <person name="Cooper D."/>
            <person name="Oddy C."/>
            <person name="Ritland C.E."/>
            <person name="Kirkpatrick R."/>
            <person name="Moore R."/>
            <person name="Barber S."/>
            <person name="Holt R.A."/>
            <person name="Jones S.J."/>
            <person name="Marra M.A."/>
            <person name="Douglas C.J."/>
            <person name="Ritland K."/>
            <person name="Bohlmann J."/>
        </authorList>
    </citation>
    <scope>NUCLEOTIDE SEQUENCE</scope>
    <source>
        <tissue evidence="1">Green portion of the leader tissue</tissue>
    </source>
</reference>
<accession>A9NQD0</accession>
<name>A9NQD0_PICSI</name>
<sequence>MTKIWTSTMIWMTVPPFRHLRRLRRLWPLKKNLQGVLRLQVQWKKNARAKAAWGSLIMHTTKRQCLPSQRKEKL</sequence>
<dbReference type="EMBL" id="EF083495">
    <property type="protein sequence ID" value="ABK22841.1"/>
    <property type="molecule type" value="mRNA"/>
</dbReference>
<proteinExistence type="evidence at transcript level"/>
<organism evidence="1">
    <name type="scientific">Picea sitchensis</name>
    <name type="common">Sitka spruce</name>
    <name type="synonym">Pinus sitchensis</name>
    <dbReference type="NCBI Taxonomy" id="3332"/>
    <lineage>
        <taxon>Eukaryota</taxon>
        <taxon>Viridiplantae</taxon>
        <taxon>Streptophyta</taxon>
        <taxon>Embryophyta</taxon>
        <taxon>Tracheophyta</taxon>
        <taxon>Spermatophyta</taxon>
        <taxon>Pinopsida</taxon>
        <taxon>Pinidae</taxon>
        <taxon>Conifers I</taxon>
        <taxon>Pinales</taxon>
        <taxon>Pinaceae</taxon>
        <taxon>Picea</taxon>
    </lineage>
</organism>
<dbReference type="AlphaFoldDB" id="A9NQD0"/>
<protein>
    <submittedName>
        <fullName evidence="1">Uncharacterized protein</fullName>
    </submittedName>
</protein>
<evidence type="ECO:0000313" key="1">
    <source>
        <dbReference type="EMBL" id="ABK22841.1"/>
    </source>
</evidence>